<evidence type="ECO:0000259" key="3">
    <source>
        <dbReference type="Pfam" id="PF18142"/>
    </source>
</evidence>
<feature type="compositionally biased region" description="Low complexity" evidence="1">
    <location>
        <begin position="123"/>
        <end position="146"/>
    </location>
</feature>
<evidence type="ECO:0000256" key="2">
    <source>
        <dbReference type="SAM" id="Phobius"/>
    </source>
</evidence>
<name>A0A2A9NIX2_9AGAR</name>
<feature type="transmembrane region" description="Helical" evidence="2">
    <location>
        <begin position="296"/>
        <end position="318"/>
    </location>
</feature>
<keyword evidence="5" id="KW-1185">Reference proteome</keyword>
<dbReference type="Pfam" id="PF18142">
    <property type="entry name" value="SLATT_fungal"/>
    <property type="match status" value="1"/>
</dbReference>
<evidence type="ECO:0000313" key="5">
    <source>
        <dbReference type="Proteomes" id="UP000242287"/>
    </source>
</evidence>
<evidence type="ECO:0000313" key="4">
    <source>
        <dbReference type="EMBL" id="PFH50028.1"/>
    </source>
</evidence>
<dbReference type="OrthoDB" id="3245801at2759"/>
<dbReference type="STRING" id="703135.A0A2A9NIX2"/>
<feature type="compositionally biased region" description="Low complexity" evidence="1">
    <location>
        <begin position="75"/>
        <end position="87"/>
    </location>
</feature>
<protein>
    <recommendedName>
        <fullName evidence="3">SMODS and SLOG-associating 2TM effector domain-containing protein</fullName>
    </recommendedName>
</protein>
<organism evidence="4 5">
    <name type="scientific">Amanita thiersii Skay4041</name>
    <dbReference type="NCBI Taxonomy" id="703135"/>
    <lineage>
        <taxon>Eukaryota</taxon>
        <taxon>Fungi</taxon>
        <taxon>Dikarya</taxon>
        <taxon>Basidiomycota</taxon>
        <taxon>Agaricomycotina</taxon>
        <taxon>Agaricomycetes</taxon>
        <taxon>Agaricomycetidae</taxon>
        <taxon>Agaricales</taxon>
        <taxon>Pluteineae</taxon>
        <taxon>Amanitaceae</taxon>
        <taxon>Amanita</taxon>
    </lineage>
</organism>
<keyword evidence="2" id="KW-1133">Transmembrane helix</keyword>
<feature type="domain" description="SMODS and SLOG-associating 2TM effector" evidence="3">
    <location>
        <begin position="280"/>
        <end position="401"/>
    </location>
</feature>
<reference evidence="4 5" key="1">
    <citation type="submission" date="2014-02" db="EMBL/GenBank/DDBJ databases">
        <title>Transposable element dynamics among asymbiotic and ectomycorrhizal Amanita fungi.</title>
        <authorList>
            <consortium name="DOE Joint Genome Institute"/>
            <person name="Hess J."/>
            <person name="Skrede I."/>
            <person name="Wolfe B."/>
            <person name="LaButti K."/>
            <person name="Ohm R.A."/>
            <person name="Grigoriev I.V."/>
            <person name="Pringle A."/>
        </authorList>
    </citation>
    <scope>NUCLEOTIDE SEQUENCE [LARGE SCALE GENOMIC DNA]</scope>
    <source>
        <strain evidence="4 5">SKay4041</strain>
    </source>
</reference>
<dbReference type="Proteomes" id="UP000242287">
    <property type="component" value="Unassembled WGS sequence"/>
</dbReference>
<feature type="region of interest" description="Disordered" evidence="1">
    <location>
        <begin position="194"/>
        <end position="244"/>
    </location>
</feature>
<accession>A0A2A9NIX2</accession>
<feature type="compositionally biased region" description="Polar residues" evidence="1">
    <location>
        <begin position="59"/>
        <end position="74"/>
    </location>
</feature>
<dbReference type="AlphaFoldDB" id="A0A2A9NIX2"/>
<keyword evidence="2" id="KW-0812">Transmembrane</keyword>
<dbReference type="InterPro" id="IPR041622">
    <property type="entry name" value="SLATT_fungi"/>
</dbReference>
<sequence length="419" mass="46336">MDPQGDPVKQSDEGNVPSTQGEHESRPSEQPQRLDAGERARPQMSSRATVVFPLEQGESHPSTSASDTSTVQAHQQQQQPRQPLQQRSLIMDRPVPDIPRRSQSQVLEGKGSQEKQQPQSELTTVTTTPVTPIIVEQSPSQNQQQPQRRRTLHLSESPERLPYPPVLQPIPITLKQRESNAETVGSMEKLGDEYSAADSHKGESQGGIGLGAGRKLPTPPPHVRQPGQGNGRGNYARPRTVDSHMSIGPRSGIDWIIPIDERNLRRRTVEERLQPTLEKARLARDKYRNRARLTGFLLNVAIALQIILGSLTTGLSAANLTGSQFAAATTTFGVLSTLTASYLARVRGSDEPEKSASIAKELDQYLRESEAFQLDHGHEIGERFDGEVDRIRRGFEEILGNINRGRATKEREKKSVSHA</sequence>
<proteinExistence type="predicted"/>
<evidence type="ECO:0000256" key="1">
    <source>
        <dbReference type="SAM" id="MobiDB-lite"/>
    </source>
</evidence>
<gene>
    <name evidence="4" type="ORF">AMATHDRAFT_48228</name>
</gene>
<dbReference type="EMBL" id="KZ302013">
    <property type="protein sequence ID" value="PFH50028.1"/>
    <property type="molecule type" value="Genomic_DNA"/>
</dbReference>
<dbReference type="NCBIfam" id="NF033635">
    <property type="entry name" value="SLATT_fungal"/>
    <property type="match status" value="1"/>
</dbReference>
<feature type="region of interest" description="Disordered" evidence="1">
    <location>
        <begin position="1"/>
        <end position="167"/>
    </location>
</feature>
<keyword evidence="2" id="KW-0472">Membrane</keyword>
<feature type="transmembrane region" description="Helical" evidence="2">
    <location>
        <begin position="324"/>
        <end position="344"/>
    </location>
</feature>